<evidence type="ECO:0000313" key="3">
    <source>
        <dbReference type="Proteomes" id="UP000657574"/>
    </source>
</evidence>
<keyword evidence="3" id="KW-1185">Reference proteome</keyword>
<reference evidence="2" key="2">
    <citation type="submission" date="2020-09" db="EMBL/GenBank/DDBJ databases">
        <authorList>
            <person name="Sun Q."/>
            <person name="Ohkuma M."/>
        </authorList>
    </citation>
    <scope>NUCLEOTIDE SEQUENCE</scope>
    <source>
        <strain evidence="2">JCM 3086</strain>
    </source>
</reference>
<comment type="caution">
    <text evidence="2">The sequence shown here is derived from an EMBL/GenBank/DDBJ whole genome shotgun (WGS) entry which is preliminary data.</text>
</comment>
<dbReference type="Proteomes" id="UP000657574">
    <property type="component" value="Unassembled WGS sequence"/>
</dbReference>
<evidence type="ECO:0000313" key="2">
    <source>
        <dbReference type="EMBL" id="GGJ53011.1"/>
    </source>
</evidence>
<gene>
    <name evidence="2" type="ORF">GCM10010121_074770</name>
</gene>
<name>A0A917LAZ5_9ACTN</name>
<protein>
    <submittedName>
        <fullName evidence="2">Uncharacterized protein</fullName>
    </submittedName>
</protein>
<evidence type="ECO:0000256" key="1">
    <source>
        <dbReference type="SAM" id="MobiDB-lite"/>
    </source>
</evidence>
<reference evidence="2" key="1">
    <citation type="journal article" date="2014" name="Int. J. Syst. Evol. Microbiol.">
        <title>Complete genome sequence of Corynebacterium casei LMG S-19264T (=DSM 44701T), isolated from a smear-ripened cheese.</title>
        <authorList>
            <consortium name="US DOE Joint Genome Institute (JGI-PGF)"/>
            <person name="Walter F."/>
            <person name="Albersmeier A."/>
            <person name="Kalinowski J."/>
            <person name="Ruckert C."/>
        </authorList>
    </citation>
    <scope>NUCLEOTIDE SEQUENCE</scope>
    <source>
        <strain evidence="2">JCM 3086</strain>
    </source>
</reference>
<dbReference type="EMBL" id="BMQA01000043">
    <property type="protein sequence ID" value="GGJ53011.1"/>
    <property type="molecule type" value="Genomic_DNA"/>
</dbReference>
<feature type="region of interest" description="Disordered" evidence="1">
    <location>
        <begin position="118"/>
        <end position="141"/>
    </location>
</feature>
<dbReference type="AlphaFoldDB" id="A0A917LAZ5"/>
<feature type="compositionally biased region" description="Basic and acidic residues" evidence="1">
    <location>
        <begin position="132"/>
        <end position="141"/>
    </location>
</feature>
<proteinExistence type="predicted"/>
<sequence>MVEFVCWAVEPPESTLPAYGSERVAKSHRSTVRQRCGVRYDGSNRPGQRSRGACALVRFFGSGSLGERGVVDVTTLVAAVERVVVAFVQGSAEAEAFGKVRVGNERAAERDEVGLAGGEGLLGGLPGELTVGDDRAGERRT</sequence>
<organism evidence="2 3">
    <name type="scientific">Streptomyces brasiliensis</name>
    <dbReference type="NCBI Taxonomy" id="1954"/>
    <lineage>
        <taxon>Bacteria</taxon>
        <taxon>Bacillati</taxon>
        <taxon>Actinomycetota</taxon>
        <taxon>Actinomycetes</taxon>
        <taxon>Kitasatosporales</taxon>
        <taxon>Streptomycetaceae</taxon>
        <taxon>Streptomyces</taxon>
    </lineage>
</organism>
<accession>A0A917LAZ5</accession>